<organism evidence="2 3">
    <name type="scientific">Ciona savignyi</name>
    <name type="common">Pacific transparent sea squirt</name>
    <dbReference type="NCBI Taxonomy" id="51511"/>
    <lineage>
        <taxon>Eukaryota</taxon>
        <taxon>Metazoa</taxon>
        <taxon>Chordata</taxon>
        <taxon>Tunicata</taxon>
        <taxon>Ascidiacea</taxon>
        <taxon>Phlebobranchia</taxon>
        <taxon>Cionidae</taxon>
        <taxon>Ciona</taxon>
    </lineage>
</organism>
<feature type="region of interest" description="Disordered" evidence="1">
    <location>
        <begin position="1"/>
        <end position="34"/>
    </location>
</feature>
<dbReference type="Ensembl" id="ENSCSAVT00000009954.1">
    <property type="protein sequence ID" value="ENSCSAVP00000009836.1"/>
    <property type="gene ID" value="ENSCSAVG00000005780.1"/>
</dbReference>
<dbReference type="GeneTree" id="ENSGT00390000012771"/>
<dbReference type="Proteomes" id="UP000007875">
    <property type="component" value="Unassembled WGS sequence"/>
</dbReference>
<evidence type="ECO:0000313" key="2">
    <source>
        <dbReference type="Ensembl" id="ENSCSAVP00000009836.1"/>
    </source>
</evidence>
<keyword evidence="3" id="KW-1185">Reference proteome</keyword>
<reference evidence="3" key="1">
    <citation type="submission" date="2003-08" db="EMBL/GenBank/DDBJ databases">
        <authorList>
            <person name="Birren B."/>
            <person name="Nusbaum C."/>
            <person name="Abebe A."/>
            <person name="Abouelleil A."/>
            <person name="Adekoya E."/>
            <person name="Ait-zahra M."/>
            <person name="Allen N."/>
            <person name="Allen T."/>
            <person name="An P."/>
            <person name="Anderson M."/>
            <person name="Anderson S."/>
            <person name="Arachchi H."/>
            <person name="Armbruster J."/>
            <person name="Bachantsang P."/>
            <person name="Baldwin J."/>
            <person name="Barry A."/>
            <person name="Bayul T."/>
            <person name="Blitshsteyn B."/>
            <person name="Bloom T."/>
            <person name="Blye J."/>
            <person name="Boguslavskiy L."/>
            <person name="Borowsky M."/>
            <person name="Boukhgalter B."/>
            <person name="Brunache A."/>
            <person name="Butler J."/>
            <person name="Calixte N."/>
            <person name="Calvo S."/>
            <person name="Camarata J."/>
            <person name="Campo K."/>
            <person name="Chang J."/>
            <person name="Cheshatsang Y."/>
            <person name="Citroen M."/>
            <person name="Collymore A."/>
            <person name="Considine T."/>
            <person name="Cook A."/>
            <person name="Cooke P."/>
            <person name="Corum B."/>
            <person name="Cuomo C."/>
            <person name="David R."/>
            <person name="Dawoe T."/>
            <person name="Degray S."/>
            <person name="Dodge S."/>
            <person name="Dooley K."/>
            <person name="Dorje P."/>
            <person name="Dorjee K."/>
            <person name="Dorris L."/>
            <person name="Duffey N."/>
            <person name="Dupes A."/>
            <person name="Elkins T."/>
            <person name="Engels R."/>
            <person name="Erickson J."/>
            <person name="Farina A."/>
            <person name="Faro S."/>
            <person name="Ferreira P."/>
            <person name="Fischer H."/>
            <person name="Fitzgerald M."/>
            <person name="Foley K."/>
            <person name="Gage D."/>
            <person name="Galagan J."/>
            <person name="Gearin G."/>
            <person name="Gnerre S."/>
            <person name="Gnirke A."/>
            <person name="Goyette A."/>
            <person name="Graham J."/>
            <person name="Grandbois E."/>
            <person name="Gyaltsen K."/>
            <person name="Hafez N."/>
            <person name="Hagopian D."/>
            <person name="Hagos B."/>
            <person name="Hall J."/>
            <person name="Hatcher B."/>
            <person name="Heller A."/>
            <person name="Higgins H."/>
            <person name="Honan T."/>
            <person name="Horn A."/>
            <person name="Houde N."/>
            <person name="Hughes L."/>
            <person name="Hulme W."/>
            <person name="Husby E."/>
            <person name="Iliev I."/>
            <person name="Jaffe D."/>
            <person name="Jones C."/>
            <person name="Kamal M."/>
            <person name="Kamat A."/>
            <person name="Kamvysselis M."/>
            <person name="Karlsson E."/>
            <person name="Kells C."/>
            <person name="Kieu A."/>
            <person name="Kisner P."/>
            <person name="Kodira C."/>
            <person name="Kulbokas E."/>
            <person name="Labutti K."/>
            <person name="Lama D."/>
            <person name="Landers T."/>
            <person name="Leger J."/>
            <person name="Levine S."/>
            <person name="Lewis D."/>
            <person name="Lewis T."/>
            <person name="Lindblad-toh K."/>
            <person name="Liu X."/>
            <person name="Lokyitsang T."/>
            <person name="Lokyitsang Y."/>
            <person name="Lucien O."/>
            <person name="Lui A."/>
            <person name="Ma L.J."/>
            <person name="Mabbitt R."/>
            <person name="Macdonald J."/>
            <person name="Maclean C."/>
            <person name="Major J."/>
            <person name="Manning J."/>
            <person name="Marabella R."/>
            <person name="Maru K."/>
            <person name="Matthews C."/>
            <person name="Mauceli E."/>
            <person name="Mccarthy M."/>
            <person name="Mcdonough S."/>
            <person name="Mcghee T."/>
            <person name="Meldrim J."/>
            <person name="Meneus L."/>
            <person name="Mesirov J."/>
            <person name="Mihalev A."/>
            <person name="Mihova T."/>
            <person name="Mikkelsen T."/>
            <person name="Mlenga V."/>
            <person name="Moru K."/>
            <person name="Mozes J."/>
            <person name="Mulrain L."/>
            <person name="Munson G."/>
            <person name="Naylor J."/>
            <person name="Newes C."/>
            <person name="Nguyen C."/>
            <person name="Nguyen N."/>
            <person name="Nguyen T."/>
            <person name="Nicol R."/>
            <person name="Nielsen C."/>
            <person name="Nizzari M."/>
            <person name="Norbu C."/>
            <person name="Norbu N."/>
            <person name="O'donnell P."/>
            <person name="Okoawo O."/>
            <person name="O'leary S."/>
            <person name="Omotosho B."/>
            <person name="O'neill K."/>
            <person name="Osman S."/>
            <person name="Parker S."/>
            <person name="Perrin D."/>
            <person name="Phunkhang P."/>
            <person name="Piqani B."/>
            <person name="Purcell S."/>
            <person name="Rachupka T."/>
            <person name="Ramasamy U."/>
            <person name="Rameau R."/>
            <person name="Ray V."/>
            <person name="Raymond C."/>
            <person name="Retta R."/>
            <person name="Richardson S."/>
            <person name="Rise C."/>
            <person name="Rodriguez J."/>
            <person name="Rogers J."/>
            <person name="Rogov P."/>
            <person name="Rutman M."/>
            <person name="Schupbach R."/>
            <person name="Seaman C."/>
            <person name="Settipalli S."/>
            <person name="Sharpe T."/>
            <person name="Sheridan J."/>
            <person name="Sherpa N."/>
            <person name="Shi J."/>
            <person name="Smirnov S."/>
            <person name="Smith C."/>
            <person name="Sougnez C."/>
            <person name="Spencer B."/>
            <person name="Stalker J."/>
            <person name="Stange-thomann N."/>
            <person name="Stavropoulos S."/>
            <person name="Stetson K."/>
            <person name="Stone C."/>
            <person name="Stone S."/>
            <person name="Stubbs M."/>
            <person name="Talamas J."/>
            <person name="Tchuinga P."/>
            <person name="Tenzing P."/>
            <person name="Tesfaye S."/>
            <person name="Theodore J."/>
            <person name="Thoulutsang Y."/>
            <person name="Topham K."/>
            <person name="Towey S."/>
            <person name="Tsamla T."/>
            <person name="Tsomo N."/>
            <person name="Vallee D."/>
            <person name="Vassiliev H."/>
            <person name="Venkataraman V."/>
            <person name="Vinson J."/>
            <person name="Vo A."/>
            <person name="Wade C."/>
            <person name="Wang S."/>
            <person name="Wangchuk T."/>
            <person name="Wangdi T."/>
            <person name="Whittaker C."/>
            <person name="Wilkinson J."/>
            <person name="Wu Y."/>
            <person name="Wyman D."/>
            <person name="Yadav S."/>
            <person name="Yang S."/>
            <person name="Yang X."/>
            <person name="Yeager S."/>
            <person name="Yee E."/>
            <person name="Young G."/>
            <person name="Zainoun J."/>
            <person name="Zembeck L."/>
            <person name="Zimmer A."/>
            <person name="Zody M."/>
            <person name="Lander E."/>
        </authorList>
    </citation>
    <scope>NUCLEOTIDE SEQUENCE [LARGE SCALE GENOMIC DNA]</scope>
</reference>
<feature type="compositionally biased region" description="Polar residues" evidence="1">
    <location>
        <begin position="71"/>
        <end position="85"/>
    </location>
</feature>
<dbReference type="OMA" id="WTEMTSH"/>
<protein>
    <submittedName>
        <fullName evidence="2">Uncharacterized protein</fullName>
    </submittedName>
</protein>
<evidence type="ECO:0000313" key="3">
    <source>
        <dbReference type="Proteomes" id="UP000007875"/>
    </source>
</evidence>
<dbReference type="InParanoid" id="H2YWX5"/>
<dbReference type="AlphaFoldDB" id="H2YWX5"/>
<name>H2YWX5_CIOSA</name>
<reference evidence="2" key="2">
    <citation type="submission" date="2025-08" db="UniProtKB">
        <authorList>
            <consortium name="Ensembl"/>
        </authorList>
    </citation>
    <scope>IDENTIFICATION</scope>
</reference>
<feature type="region of interest" description="Disordered" evidence="1">
    <location>
        <begin position="47"/>
        <end position="90"/>
    </location>
</feature>
<feature type="compositionally biased region" description="Basic and acidic residues" evidence="1">
    <location>
        <begin position="7"/>
        <end position="17"/>
    </location>
</feature>
<accession>H2YWX5</accession>
<evidence type="ECO:0000256" key="1">
    <source>
        <dbReference type="SAM" id="MobiDB-lite"/>
    </source>
</evidence>
<sequence length="269" mass="29977">MPTELTTSKEKKEEENKVQLQSRTKRLPPIIYPPSETLKPKVVVTRPVKQDKTRGGVVAGIRDKMSETQDKTSTPASTPGTSRKAGTSVEAESKIPVVMVVDEATKRNENVKKVETEAPKKPSLFKSKIAAAVAAANSEEQSSPSVPKPTLKSVAKRVNRQIKAMTMIKRWTEMTSHSQFANDADHLQYMRNIAKYSAIDLPDPLVANVMEEVLAILPDTLKQYRMELGANHQLTQEMQGRIQAMKEQVGNCAPRDTRREGNFFSVFTE</sequence>
<proteinExistence type="predicted"/>
<reference evidence="2" key="3">
    <citation type="submission" date="2025-09" db="UniProtKB">
        <authorList>
            <consortium name="Ensembl"/>
        </authorList>
    </citation>
    <scope>IDENTIFICATION</scope>
</reference>
<feature type="compositionally biased region" description="Basic and acidic residues" evidence="1">
    <location>
        <begin position="61"/>
        <end position="70"/>
    </location>
</feature>
<dbReference type="HOGENOM" id="CLU_1034248_0_0_1"/>